<evidence type="ECO:0000256" key="1">
    <source>
        <dbReference type="ARBA" id="ARBA00008950"/>
    </source>
</evidence>
<dbReference type="Pfam" id="PF12850">
    <property type="entry name" value="Metallophos_2"/>
    <property type="match status" value="1"/>
</dbReference>
<dbReference type="AlphaFoldDB" id="F6BIP7"/>
<comment type="cofactor">
    <cofactor evidence="2">
        <name>a divalent metal cation</name>
        <dbReference type="ChEBI" id="CHEBI:60240"/>
    </cofactor>
</comment>
<dbReference type="CDD" id="cd00841">
    <property type="entry name" value="MPP_YfcE"/>
    <property type="match status" value="1"/>
</dbReference>
<dbReference type="InterPro" id="IPR000979">
    <property type="entry name" value="Phosphodiesterase_MJ0936/Vps29"/>
</dbReference>
<dbReference type="GO" id="GO:0046872">
    <property type="term" value="F:metal ion binding"/>
    <property type="evidence" value="ECO:0007669"/>
    <property type="project" value="UniProtKB-KW"/>
</dbReference>
<dbReference type="KEGG" id="txy:Thexy_0744"/>
<protein>
    <recommendedName>
        <fullName evidence="2">Phosphoesterase</fullName>
        <ecNumber evidence="2">3.1.4.-</ecNumber>
    </recommendedName>
</protein>
<dbReference type="RefSeq" id="WP_013787539.1">
    <property type="nucleotide sequence ID" value="NC_015555.1"/>
</dbReference>
<dbReference type="GO" id="GO:0016787">
    <property type="term" value="F:hydrolase activity"/>
    <property type="evidence" value="ECO:0007669"/>
    <property type="project" value="UniProtKB-UniRule"/>
</dbReference>
<dbReference type="InterPro" id="IPR041802">
    <property type="entry name" value="MPP_YfcE"/>
</dbReference>
<accession>F6BIP7</accession>
<name>F6BIP7_THEXL</name>
<feature type="domain" description="Calcineurin-like phosphoesterase" evidence="3">
    <location>
        <begin position="1"/>
        <end position="147"/>
    </location>
</feature>
<reference evidence="4" key="1">
    <citation type="submission" date="2011-05" db="EMBL/GenBank/DDBJ databases">
        <title>Complete sequence of Thermoanaerobacterium xylanolyticum LX-11.</title>
        <authorList>
            <consortium name="US DOE Joint Genome Institute"/>
            <person name="Lucas S."/>
            <person name="Han J."/>
            <person name="Lapidus A."/>
            <person name="Cheng J.-F."/>
            <person name="Goodwin L."/>
            <person name="Pitluck S."/>
            <person name="Peters L."/>
            <person name="Mikhailova N."/>
            <person name="Lu M."/>
            <person name="Han C."/>
            <person name="Tapia R."/>
            <person name="Land M."/>
            <person name="Hauser L."/>
            <person name="Kyrpides N."/>
            <person name="Ivanova N."/>
            <person name="Pagani I."/>
            <person name="Hemme C."/>
            <person name="Woyke T."/>
        </authorList>
    </citation>
    <scope>NUCLEOTIDE SEQUENCE</scope>
    <source>
        <strain evidence="4">LX-11</strain>
    </source>
</reference>
<dbReference type="Gene3D" id="3.60.21.10">
    <property type="match status" value="1"/>
</dbReference>
<keyword evidence="2" id="KW-0479">Metal-binding</keyword>
<dbReference type="STRING" id="858215.Thexy_0744"/>
<proteinExistence type="inferred from homology"/>
<evidence type="ECO:0000259" key="3">
    <source>
        <dbReference type="Pfam" id="PF12850"/>
    </source>
</evidence>
<dbReference type="EC" id="3.1.4.-" evidence="2"/>
<dbReference type="PANTHER" id="PTHR11124">
    <property type="entry name" value="VACUOLAR SORTING PROTEIN VPS29"/>
    <property type="match status" value="1"/>
</dbReference>
<evidence type="ECO:0000256" key="2">
    <source>
        <dbReference type="RuleBase" id="RU362039"/>
    </source>
</evidence>
<evidence type="ECO:0000313" key="5">
    <source>
        <dbReference type="Proteomes" id="UP000007239"/>
    </source>
</evidence>
<gene>
    <name evidence="4" type="ordered locus">Thexy_0744</name>
</gene>
<organism evidence="4 5">
    <name type="scientific">Thermoanaerobacterium xylanolyticum (strain ATCC 49914 / DSM 7097 / LX-11)</name>
    <dbReference type="NCBI Taxonomy" id="858215"/>
    <lineage>
        <taxon>Bacteria</taxon>
        <taxon>Bacillati</taxon>
        <taxon>Bacillota</taxon>
        <taxon>Clostridia</taxon>
        <taxon>Thermoanaerobacterales</taxon>
        <taxon>Thermoanaerobacteraceae</taxon>
        <taxon>Thermoanaerobacterium</taxon>
    </lineage>
</organism>
<dbReference type="InterPro" id="IPR029052">
    <property type="entry name" value="Metallo-depent_PP-like"/>
</dbReference>
<comment type="similarity">
    <text evidence="1 2">Belongs to the metallophosphoesterase superfamily. YfcE family.</text>
</comment>
<keyword evidence="5" id="KW-1185">Reference proteome</keyword>
<dbReference type="EMBL" id="CP002739">
    <property type="protein sequence ID" value="AEF16791.1"/>
    <property type="molecule type" value="Genomic_DNA"/>
</dbReference>
<dbReference type="InterPro" id="IPR024654">
    <property type="entry name" value="Calcineurin-like_PHP_lpxH"/>
</dbReference>
<dbReference type="HOGENOM" id="CLU_063749_2_1_9"/>
<sequence>MRLFVTSDTHGMLQSVRNILKNIKNIDYIIHLGDYYRDAEELDKEFGIPTIYVYGNCDFGDKEKYEKIIEVAGKKILLTHGHKYYVKFEKSIIIEKAREYGVDAVFYGHTHVPLVYRAGDMLVLNPGSPSMPREGSSRTVSIVNIEDGIIVPQLINIDDMEEYIGNKKSGTKFEF</sequence>
<dbReference type="SUPFAM" id="SSF56300">
    <property type="entry name" value="Metallo-dependent phosphatases"/>
    <property type="match status" value="1"/>
</dbReference>
<dbReference type="NCBIfam" id="TIGR00040">
    <property type="entry name" value="yfcE"/>
    <property type="match status" value="1"/>
</dbReference>
<dbReference type="Proteomes" id="UP000007239">
    <property type="component" value="Chromosome"/>
</dbReference>
<evidence type="ECO:0000313" key="4">
    <source>
        <dbReference type="EMBL" id="AEF16791.1"/>
    </source>
</evidence>
<dbReference type="eggNOG" id="COG0622">
    <property type="taxonomic scope" value="Bacteria"/>
</dbReference>